<gene>
    <name evidence="1" type="ORF">RIL96_00015</name>
</gene>
<dbReference type="RefSeq" id="WP_310546949.1">
    <property type="nucleotide sequence ID" value="NZ_JAVKGR010000001.1"/>
</dbReference>
<proteinExistence type="predicted"/>
<dbReference type="Proteomes" id="UP001251870">
    <property type="component" value="Unassembled WGS sequence"/>
</dbReference>
<reference evidence="1 2" key="1">
    <citation type="submission" date="2023-09" db="EMBL/GenBank/DDBJ databases">
        <title>Description of three actinobacteria isolated from air of manufacturing shop in a pharmaceutical factory.</title>
        <authorList>
            <person name="Zhang D.-F."/>
        </authorList>
    </citation>
    <scope>NUCLEOTIDE SEQUENCE [LARGE SCALE GENOMIC DNA]</scope>
    <source>
        <strain evidence="1 2">LY-0111</strain>
    </source>
</reference>
<keyword evidence="2" id="KW-1185">Reference proteome</keyword>
<organism evidence="1 2">
    <name type="scientific">Nesterenkonia aerolata</name>
    <dbReference type="NCBI Taxonomy" id="3074079"/>
    <lineage>
        <taxon>Bacteria</taxon>
        <taxon>Bacillati</taxon>
        <taxon>Actinomycetota</taxon>
        <taxon>Actinomycetes</taxon>
        <taxon>Micrococcales</taxon>
        <taxon>Micrococcaceae</taxon>
        <taxon>Nesterenkonia</taxon>
    </lineage>
</organism>
<comment type="caution">
    <text evidence="1">The sequence shown here is derived from an EMBL/GenBank/DDBJ whole genome shotgun (WGS) entry which is preliminary data.</text>
</comment>
<evidence type="ECO:0000313" key="2">
    <source>
        <dbReference type="Proteomes" id="UP001251870"/>
    </source>
</evidence>
<protein>
    <submittedName>
        <fullName evidence="1">Uncharacterized protein</fullName>
    </submittedName>
</protein>
<sequence length="162" mass="18409">MIARALTEHECTTVQQGLEYLSHYSADGEVRHTARLLIGLFSQPDRIRFRTAGSEEFDPAPRVNEIRDLLASIGREFDAGWEHFRQDYHVGVLANMAHISELAFPVIDQLEMNFSHIPWGKIDQFAVRYTYATPEGRPSAEEVWEMLSGMDFSGDPLKAPDV</sequence>
<name>A0ABU2DN65_9MICC</name>
<accession>A0ABU2DN65</accession>
<dbReference type="EMBL" id="JAVKGR010000001">
    <property type="protein sequence ID" value="MDR8017952.1"/>
    <property type="molecule type" value="Genomic_DNA"/>
</dbReference>
<evidence type="ECO:0000313" key="1">
    <source>
        <dbReference type="EMBL" id="MDR8017952.1"/>
    </source>
</evidence>